<dbReference type="InterPro" id="IPR037049">
    <property type="entry name" value="DUF1214_C_sf"/>
</dbReference>
<evidence type="ECO:0000259" key="2">
    <source>
        <dbReference type="Pfam" id="PF06742"/>
    </source>
</evidence>
<sequence length="482" mass="53452">MAAGCLSKQEAEMPAATSVAPATEATTTQVPGPVPGTRITEAYARMLARDAYLWGWPMANIYNKRLGFGQAPEPGLLGGVLPFAPVNRMAMLTDYIDPAERAVACPNQDVVYGGGPLALDVSPVVLQVPDFGDRFWVYQIVDLRTDSFADMGAMYGTEPGFYLLVGPDWDGEVPAGIKKVFRSPTNTGFFAPRAYQDDTPEDKRAIQDVINLIDAYPLAEFDGTVKKRDWSKLPVFPQPEGDGAETKWVFPETFLDQLAVLLDDAPPLPGEEPRYAALRELLAAAERDPKLKAAMVDEVKKADKDLVAPLFEFRNYGVPLPHHWTTIDNGAAFGTDYFTRTAVAKSNILVNKPQETKYFYQDLDADGQRLSSAHRYTVTFADGELPPVKGFWSLTMYNRHHFFEPNDIGRYSVGTKNKDLQKAADGSLTIYVQPDEPQDPVQRANWLPSPKDGEFSLYVRSYWPEEAITSGKWTPPAVVRAR</sequence>
<dbReference type="Gene3D" id="2.60.40.1610">
    <property type="entry name" value="Domain of unknown function DUF1254"/>
    <property type="match status" value="1"/>
</dbReference>
<feature type="domain" description="DUF1254" evidence="3">
    <location>
        <begin position="86"/>
        <end position="217"/>
    </location>
</feature>
<accession>A0A0E3Z320</accession>
<evidence type="ECO:0000256" key="1">
    <source>
        <dbReference type="SAM" id="MobiDB-lite"/>
    </source>
</evidence>
<dbReference type="SUPFAM" id="SSF160935">
    <property type="entry name" value="VPA0735-like"/>
    <property type="match status" value="1"/>
</dbReference>
<dbReference type="KEGG" id="psuw:WQ53_02480"/>
<dbReference type="Gene3D" id="2.60.120.600">
    <property type="entry name" value="Domain of unknown function DUF1214, C-terminal domain"/>
    <property type="match status" value="1"/>
</dbReference>
<name>A0A0E3Z320_9GAMM</name>
<proteinExistence type="predicted"/>
<dbReference type="PANTHER" id="PTHR36509">
    <property type="entry name" value="BLL3101 PROTEIN"/>
    <property type="match status" value="1"/>
</dbReference>
<dbReference type="PANTHER" id="PTHR36509:SF2">
    <property type="entry name" value="BLL3101 PROTEIN"/>
    <property type="match status" value="1"/>
</dbReference>
<dbReference type="Pfam" id="PF06742">
    <property type="entry name" value="DUF1214"/>
    <property type="match status" value="1"/>
</dbReference>
<dbReference type="InterPro" id="IPR010679">
    <property type="entry name" value="DUF1254"/>
</dbReference>
<feature type="region of interest" description="Disordered" evidence="1">
    <location>
        <begin position="13"/>
        <end position="33"/>
    </location>
</feature>
<dbReference type="AlphaFoldDB" id="A0A0E3Z320"/>
<evidence type="ECO:0000313" key="5">
    <source>
        <dbReference type="Proteomes" id="UP000033067"/>
    </source>
</evidence>
<dbReference type="Proteomes" id="UP000033067">
    <property type="component" value="Chromosome"/>
</dbReference>
<protein>
    <recommendedName>
        <fullName evidence="6">DUF1254 domain-containing protein</fullName>
    </recommendedName>
</protein>
<feature type="domain" description="DUF1214" evidence="2">
    <location>
        <begin position="356"/>
        <end position="466"/>
    </location>
</feature>
<dbReference type="InterPro" id="IPR010621">
    <property type="entry name" value="DUF1214"/>
</dbReference>
<organism evidence="4 5">
    <name type="scientific">Pseudoxanthomonas suwonensis</name>
    <dbReference type="NCBI Taxonomy" id="314722"/>
    <lineage>
        <taxon>Bacteria</taxon>
        <taxon>Pseudomonadati</taxon>
        <taxon>Pseudomonadota</taxon>
        <taxon>Gammaproteobacteria</taxon>
        <taxon>Lysobacterales</taxon>
        <taxon>Lysobacteraceae</taxon>
        <taxon>Pseudoxanthomonas</taxon>
    </lineage>
</organism>
<evidence type="ECO:0008006" key="6">
    <source>
        <dbReference type="Google" id="ProtNLM"/>
    </source>
</evidence>
<reference evidence="4 5" key="1">
    <citation type="journal article" date="2015" name="Genome Announc.">
        <title>Complete Genome Sequence of Pseudoxanthomonas suwonensis Strain J1, a Cellulose-Degrading Bacterium Isolated from Leaf- and Wood-Enriched Soil.</title>
        <authorList>
            <person name="Hou L."/>
            <person name="Jiang J."/>
            <person name="Xu Z."/>
            <person name="Zhou Y."/>
            <person name="Leung F.C."/>
        </authorList>
    </citation>
    <scope>NUCLEOTIDE SEQUENCE [LARGE SCALE GENOMIC DNA]</scope>
    <source>
        <strain evidence="4 5">J1</strain>
    </source>
</reference>
<gene>
    <name evidence="4" type="ORF">WQ53_02480</name>
</gene>
<dbReference type="PATRIC" id="fig|314722.6.peg.514"/>
<dbReference type="Pfam" id="PF06863">
    <property type="entry name" value="DUF1254"/>
    <property type="match status" value="1"/>
</dbReference>
<evidence type="ECO:0000313" key="4">
    <source>
        <dbReference type="EMBL" id="AKC88139.1"/>
    </source>
</evidence>
<dbReference type="InterPro" id="IPR037050">
    <property type="entry name" value="DUF1254_sf"/>
</dbReference>
<dbReference type="EMBL" id="CP011144">
    <property type="protein sequence ID" value="AKC88139.1"/>
    <property type="molecule type" value="Genomic_DNA"/>
</dbReference>
<keyword evidence="5" id="KW-1185">Reference proteome</keyword>
<evidence type="ECO:0000259" key="3">
    <source>
        <dbReference type="Pfam" id="PF06863"/>
    </source>
</evidence>